<name>A0A9P5XHD3_9AGAR</name>
<proteinExistence type="predicted"/>
<organism evidence="1 2">
    <name type="scientific">Macrolepiota fuliginosa MF-IS2</name>
    <dbReference type="NCBI Taxonomy" id="1400762"/>
    <lineage>
        <taxon>Eukaryota</taxon>
        <taxon>Fungi</taxon>
        <taxon>Dikarya</taxon>
        <taxon>Basidiomycota</taxon>
        <taxon>Agaricomycotina</taxon>
        <taxon>Agaricomycetes</taxon>
        <taxon>Agaricomycetidae</taxon>
        <taxon>Agaricales</taxon>
        <taxon>Agaricineae</taxon>
        <taxon>Agaricaceae</taxon>
        <taxon>Macrolepiota</taxon>
    </lineage>
</organism>
<keyword evidence="2" id="KW-1185">Reference proteome</keyword>
<protein>
    <submittedName>
        <fullName evidence="1">Uncharacterized protein</fullName>
    </submittedName>
</protein>
<sequence length="79" mass="8978">MAPGGETPSLLLMPCALKCFLGYPFLHSTLRSASSIPRYSLTVRRSTLTCTQYAREPRALLFQVLMERLRTTDFYGQVF</sequence>
<comment type="caution">
    <text evidence="1">The sequence shown here is derived from an EMBL/GenBank/DDBJ whole genome shotgun (WGS) entry which is preliminary data.</text>
</comment>
<gene>
    <name evidence="1" type="ORF">P691DRAFT_810456</name>
</gene>
<reference evidence="1" key="1">
    <citation type="submission" date="2020-11" db="EMBL/GenBank/DDBJ databases">
        <authorList>
            <consortium name="DOE Joint Genome Institute"/>
            <person name="Ahrendt S."/>
            <person name="Riley R."/>
            <person name="Andreopoulos W."/>
            <person name="Labutti K."/>
            <person name="Pangilinan J."/>
            <person name="Ruiz-Duenas F.J."/>
            <person name="Barrasa J.M."/>
            <person name="Sanchez-Garcia M."/>
            <person name="Camarero S."/>
            <person name="Miyauchi S."/>
            <person name="Serrano A."/>
            <person name="Linde D."/>
            <person name="Babiker R."/>
            <person name="Drula E."/>
            <person name="Ayuso-Fernandez I."/>
            <person name="Pacheco R."/>
            <person name="Padilla G."/>
            <person name="Ferreira P."/>
            <person name="Barriuso J."/>
            <person name="Kellner H."/>
            <person name="Castanera R."/>
            <person name="Alfaro M."/>
            <person name="Ramirez L."/>
            <person name="Pisabarro A.G."/>
            <person name="Kuo A."/>
            <person name="Tritt A."/>
            <person name="Lipzen A."/>
            <person name="He G."/>
            <person name="Yan M."/>
            <person name="Ng V."/>
            <person name="Cullen D."/>
            <person name="Martin F."/>
            <person name="Rosso M.-N."/>
            <person name="Henrissat B."/>
            <person name="Hibbett D."/>
            <person name="Martinez A.T."/>
            <person name="Grigoriev I.V."/>
        </authorList>
    </citation>
    <scope>NUCLEOTIDE SEQUENCE</scope>
    <source>
        <strain evidence="1">MF-IS2</strain>
    </source>
</reference>
<dbReference type="Proteomes" id="UP000807342">
    <property type="component" value="Unassembled WGS sequence"/>
</dbReference>
<evidence type="ECO:0000313" key="1">
    <source>
        <dbReference type="EMBL" id="KAF9450389.1"/>
    </source>
</evidence>
<dbReference type="AlphaFoldDB" id="A0A9P5XHD3"/>
<accession>A0A9P5XHD3</accession>
<evidence type="ECO:0000313" key="2">
    <source>
        <dbReference type="Proteomes" id="UP000807342"/>
    </source>
</evidence>
<dbReference type="EMBL" id="MU151106">
    <property type="protein sequence ID" value="KAF9450389.1"/>
    <property type="molecule type" value="Genomic_DNA"/>
</dbReference>